<dbReference type="AlphaFoldDB" id="A0A644XAY9"/>
<proteinExistence type="predicted"/>
<gene>
    <name evidence="2" type="ORF">SDC9_59753</name>
</gene>
<evidence type="ECO:0000256" key="1">
    <source>
        <dbReference type="SAM" id="MobiDB-lite"/>
    </source>
</evidence>
<feature type="compositionally biased region" description="Polar residues" evidence="1">
    <location>
        <begin position="147"/>
        <end position="162"/>
    </location>
</feature>
<accession>A0A644XAY9</accession>
<evidence type="ECO:0000313" key="2">
    <source>
        <dbReference type="EMBL" id="MPM13396.1"/>
    </source>
</evidence>
<name>A0A644XAY9_9ZZZZ</name>
<feature type="region of interest" description="Disordered" evidence="1">
    <location>
        <begin position="269"/>
        <end position="307"/>
    </location>
</feature>
<sequence>MRYVKVFSDMWISEDFKSLTSNEKVLFMYLLSCEHCNAIGFYRLPIGYINADIGVDSKTIETCLASLEKRGMISYDKQSSMVLVRNYLRWNFLENDNQMKSAVRSFEQLKRTHLDCEFVQVVNQYCPHMIEKSATAKELLEKGFDNGSETVTEPLSNGSETVADSEEEEEYRIQKQNKKSSCSEPSEKSDSIEAAPSSPVFLELPCIVSKKNPTGLYAVTEAEIEEHHQIFPALDIHQEFRDMLGWLKAKPANKKSDVKSFIYRWLKKSQDKAPASQPRNQTPTGMAPSAMRTNDAFKGHKSGKIDF</sequence>
<organism evidence="2">
    <name type="scientific">bioreactor metagenome</name>
    <dbReference type="NCBI Taxonomy" id="1076179"/>
    <lineage>
        <taxon>unclassified sequences</taxon>
        <taxon>metagenomes</taxon>
        <taxon>ecological metagenomes</taxon>
    </lineage>
</organism>
<evidence type="ECO:0008006" key="3">
    <source>
        <dbReference type="Google" id="ProtNLM"/>
    </source>
</evidence>
<feature type="compositionally biased region" description="Basic and acidic residues" evidence="1">
    <location>
        <begin position="295"/>
        <end position="307"/>
    </location>
</feature>
<feature type="region of interest" description="Disordered" evidence="1">
    <location>
        <begin position="146"/>
        <end position="194"/>
    </location>
</feature>
<reference evidence="2" key="1">
    <citation type="submission" date="2019-08" db="EMBL/GenBank/DDBJ databases">
        <authorList>
            <person name="Kucharzyk K."/>
            <person name="Murdoch R.W."/>
            <person name="Higgins S."/>
            <person name="Loffler F."/>
        </authorList>
    </citation>
    <scope>NUCLEOTIDE SEQUENCE</scope>
</reference>
<dbReference type="EMBL" id="VSSQ01002113">
    <property type="protein sequence ID" value="MPM13396.1"/>
    <property type="molecule type" value="Genomic_DNA"/>
</dbReference>
<comment type="caution">
    <text evidence="2">The sequence shown here is derived from an EMBL/GenBank/DDBJ whole genome shotgun (WGS) entry which is preliminary data.</text>
</comment>
<protein>
    <recommendedName>
        <fullName evidence="3">Phage replisome organiser N-terminal domain-containing protein</fullName>
    </recommendedName>
</protein>